<keyword evidence="3" id="KW-1185">Reference proteome</keyword>
<evidence type="ECO:0000256" key="1">
    <source>
        <dbReference type="SAM" id="MobiDB-lite"/>
    </source>
</evidence>
<proteinExistence type="predicted"/>
<reference evidence="2 3" key="1">
    <citation type="journal article" date="2021" name="Sci. Rep.">
        <title>Genome sequencing of the multicellular alga Astrephomene provides insights into convergent evolution of germ-soma differentiation.</title>
        <authorList>
            <person name="Yamashita S."/>
            <person name="Yamamoto K."/>
            <person name="Matsuzaki R."/>
            <person name="Suzuki S."/>
            <person name="Yamaguchi H."/>
            <person name="Hirooka S."/>
            <person name="Minakuchi Y."/>
            <person name="Miyagishima S."/>
            <person name="Kawachi M."/>
            <person name="Toyoda A."/>
            <person name="Nozaki H."/>
        </authorList>
    </citation>
    <scope>NUCLEOTIDE SEQUENCE [LARGE SCALE GENOMIC DNA]</scope>
    <source>
        <strain evidence="2 3">NIES-4017</strain>
    </source>
</reference>
<dbReference type="Proteomes" id="UP001054857">
    <property type="component" value="Unassembled WGS sequence"/>
</dbReference>
<comment type="caution">
    <text evidence="2">The sequence shown here is derived from an EMBL/GenBank/DDBJ whole genome shotgun (WGS) entry which is preliminary data.</text>
</comment>
<evidence type="ECO:0000313" key="2">
    <source>
        <dbReference type="EMBL" id="GFR46045.1"/>
    </source>
</evidence>
<gene>
    <name evidence="2" type="ORF">Agub_g7514</name>
</gene>
<accession>A0AAD3DQA0</accession>
<evidence type="ECO:0008006" key="4">
    <source>
        <dbReference type="Google" id="ProtNLM"/>
    </source>
</evidence>
<sequence>MATGNTSELFPSRIRAAAFLALLTVFCGPWQLVAAGRIWTGFAAFAVDDNGGGFTSNHDAVTAFSRPPTPPSTATTSTVAVFPTYGGYYGGNSPSPPPTYTPAYPPVVIDDFTTPPPSESPSTGSTELPDPPAPLVRHPPAPLTGYDTQLLNQLYGNGWYRVRASSVRSASEAGWKAFDGLVNTGTGHMWTDGAANLYDQNLPYRYLGTASTTVGDEEVHGEWIQIQLPHRVEAVKYALWTRDRGMQNRGPKDFKLLGSNDGTYWALLDEQTGIWNWTPEGLVFSVSDAGNYSYYRLVVGSNNGGGWLTLFEMSLYAYPDPSDGMDLVAPPPAEISLL</sequence>
<feature type="region of interest" description="Disordered" evidence="1">
    <location>
        <begin position="96"/>
        <end position="135"/>
    </location>
</feature>
<feature type="compositionally biased region" description="Pro residues" evidence="1">
    <location>
        <begin position="96"/>
        <end position="105"/>
    </location>
</feature>
<dbReference type="EMBL" id="BMAR01000011">
    <property type="protein sequence ID" value="GFR46045.1"/>
    <property type="molecule type" value="Genomic_DNA"/>
</dbReference>
<organism evidence="2 3">
    <name type="scientific">Astrephomene gubernaculifera</name>
    <dbReference type="NCBI Taxonomy" id="47775"/>
    <lineage>
        <taxon>Eukaryota</taxon>
        <taxon>Viridiplantae</taxon>
        <taxon>Chlorophyta</taxon>
        <taxon>core chlorophytes</taxon>
        <taxon>Chlorophyceae</taxon>
        <taxon>CS clade</taxon>
        <taxon>Chlamydomonadales</taxon>
        <taxon>Astrephomenaceae</taxon>
        <taxon>Astrephomene</taxon>
    </lineage>
</organism>
<protein>
    <recommendedName>
        <fullName evidence="4">F5/8 type C domain-containing protein</fullName>
    </recommendedName>
</protein>
<dbReference type="AlphaFoldDB" id="A0AAD3DQA0"/>
<dbReference type="SUPFAM" id="SSF49785">
    <property type="entry name" value="Galactose-binding domain-like"/>
    <property type="match status" value="1"/>
</dbReference>
<dbReference type="InterPro" id="IPR008979">
    <property type="entry name" value="Galactose-bd-like_sf"/>
</dbReference>
<evidence type="ECO:0000313" key="3">
    <source>
        <dbReference type="Proteomes" id="UP001054857"/>
    </source>
</evidence>
<dbReference type="Gene3D" id="2.60.120.260">
    <property type="entry name" value="Galactose-binding domain-like"/>
    <property type="match status" value="1"/>
</dbReference>
<name>A0AAD3DQA0_9CHLO</name>